<reference evidence="2 3" key="1">
    <citation type="submission" date="2013-08" db="EMBL/GenBank/DDBJ databases">
        <title>The genome sequence of Skermanella stibiiresistens.</title>
        <authorList>
            <person name="Zhu W."/>
            <person name="Wang G."/>
        </authorList>
    </citation>
    <scope>NUCLEOTIDE SEQUENCE [LARGE SCALE GENOMIC DNA]</scope>
    <source>
        <strain evidence="2 3">SB22</strain>
    </source>
</reference>
<evidence type="ECO:0000313" key="2">
    <source>
        <dbReference type="EMBL" id="EWY40910.1"/>
    </source>
</evidence>
<accession>W9H3Y7</accession>
<keyword evidence="1" id="KW-0472">Membrane</keyword>
<dbReference type="Proteomes" id="UP000019486">
    <property type="component" value="Unassembled WGS sequence"/>
</dbReference>
<keyword evidence="1" id="KW-0812">Transmembrane</keyword>
<gene>
    <name evidence="2" type="ORF">N825_33810</name>
</gene>
<sequence length="60" mass="6662">MMSTFPVLYFLICVVTGLFALGRRGGFLLYFAVALFVTPIIALVFLIVTSRRPKPQPVEA</sequence>
<protein>
    <submittedName>
        <fullName evidence="2">Uncharacterized protein</fullName>
    </submittedName>
</protein>
<comment type="caution">
    <text evidence="2">The sequence shown here is derived from an EMBL/GenBank/DDBJ whole genome shotgun (WGS) entry which is preliminary data.</text>
</comment>
<organism evidence="2 3">
    <name type="scientific">Skermanella stibiiresistens SB22</name>
    <dbReference type="NCBI Taxonomy" id="1385369"/>
    <lineage>
        <taxon>Bacteria</taxon>
        <taxon>Pseudomonadati</taxon>
        <taxon>Pseudomonadota</taxon>
        <taxon>Alphaproteobacteria</taxon>
        <taxon>Rhodospirillales</taxon>
        <taxon>Azospirillaceae</taxon>
        <taxon>Skermanella</taxon>
    </lineage>
</organism>
<evidence type="ECO:0000256" key="1">
    <source>
        <dbReference type="SAM" id="Phobius"/>
    </source>
</evidence>
<name>W9H3Y7_9PROT</name>
<keyword evidence="3" id="KW-1185">Reference proteome</keyword>
<dbReference type="STRING" id="1385369.N825_33810"/>
<keyword evidence="1" id="KW-1133">Transmembrane helix</keyword>
<dbReference type="EMBL" id="AVFL01000006">
    <property type="protein sequence ID" value="EWY40910.1"/>
    <property type="molecule type" value="Genomic_DNA"/>
</dbReference>
<proteinExistence type="predicted"/>
<evidence type="ECO:0000313" key="3">
    <source>
        <dbReference type="Proteomes" id="UP000019486"/>
    </source>
</evidence>
<dbReference type="AlphaFoldDB" id="W9H3Y7"/>
<feature type="transmembrane region" description="Helical" evidence="1">
    <location>
        <begin position="30"/>
        <end position="48"/>
    </location>
</feature>